<feature type="region of interest" description="Disordered" evidence="1">
    <location>
        <begin position="58"/>
        <end position="155"/>
    </location>
</feature>
<feature type="compositionally biased region" description="Low complexity" evidence="1">
    <location>
        <begin position="113"/>
        <end position="127"/>
    </location>
</feature>
<dbReference type="EMBL" id="AEYI02002406">
    <property type="protein sequence ID" value="KFG28375.1"/>
    <property type="molecule type" value="Genomic_DNA"/>
</dbReference>
<dbReference type="Proteomes" id="UP000028828">
    <property type="component" value="Unassembled WGS sequence"/>
</dbReference>
<sequence length="155" mass="16496">MAPKMPEWAAAAVDKVVQALMHYADQVQQGDPIYVTLALFVAFFAVVGVSYLQYRKPPAAINKRAGGKSRPRKKKPASGSNGPLCASSEETASAGDGDSQQPGKAKRRGNKGSAAVESAPAVEAQESGDQANEPVDRDGEGEWQVVTNKKKRKQK</sequence>
<dbReference type="VEuPathDB" id="ToxoDB:TGP89_295630"/>
<dbReference type="AlphaFoldDB" id="A0A086J8A7"/>
<proteinExistence type="predicted"/>
<comment type="caution">
    <text evidence="3">The sequence shown here is derived from an EMBL/GenBank/DDBJ whole genome shotgun (WGS) entry which is preliminary data.</text>
</comment>
<evidence type="ECO:0000256" key="2">
    <source>
        <dbReference type="SAM" id="Phobius"/>
    </source>
</evidence>
<reference evidence="3 4" key="1">
    <citation type="submission" date="2014-03" db="EMBL/GenBank/DDBJ databases">
        <authorList>
            <person name="Sibley D."/>
            <person name="Venepally P."/>
            <person name="Karamycheva S."/>
            <person name="Hadjithomas M."/>
            <person name="Khan A."/>
            <person name="Brunk B."/>
            <person name="Roos D."/>
            <person name="Caler E."/>
            <person name="Lorenzi H."/>
        </authorList>
    </citation>
    <scope>NUCLEOTIDE SEQUENCE [LARGE SCALE GENOMIC DNA]</scope>
    <source>
        <strain evidence="4">p89</strain>
    </source>
</reference>
<protein>
    <submittedName>
        <fullName evidence="3">Putative transmembrane protein</fullName>
    </submittedName>
</protein>
<dbReference type="OrthoDB" id="330892at2759"/>
<feature type="transmembrane region" description="Helical" evidence="2">
    <location>
        <begin position="33"/>
        <end position="54"/>
    </location>
</feature>
<keyword evidence="2" id="KW-1133">Transmembrane helix</keyword>
<organism evidence="3 4">
    <name type="scientific">Toxoplasma gondii p89</name>
    <dbReference type="NCBI Taxonomy" id="943119"/>
    <lineage>
        <taxon>Eukaryota</taxon>
        <taxon>Sar</taxon>
        <taxon>Alveolata</taxon>
        <taxon>Apicomplexa</taxon>
        <taxon>Conoidasida</taxon>
        <taxon>Coccidia</taxon>
        <taxon>Eucoccidiorida</taxon>
        <taxon>Eimeriorina</taxon>
        <taxon>Sarcocystidae</taxon>
        <taxon>Toxoplasma</taxon>
    </lineage>
</organism>
<keyword evidence="2 3" id="KW-0812">Transmembrane</keyword>
<evidence type="ECO:0000313" key="4">
    <source>
        <dbReference type="Proteomes" id="UP000028828"/>
    </source>
</evidence>
<evidence type="ECO:0000313" key="3">
    <source>
        <dbReference type="EMBL" id="KFG28375.1"/>
    </source>
</evidence>
<keyword evidence="2" id="KW-0472">Membrane</keyword>
<name>A0A086J8A7_TOXGO</name>
<feature type="compositionally biased region" description="Basic residues" evidence="1">
    <location>
        <begin position="65"/>
        <end position="76"/>
    </location>
</feature>
<accession>A0A086J8A7</accession>
<evidence type="ECO:0000256" key="1">
    <source>
        <dbReference type="SAM" id="MobiDB-lite"/>
    </source>
</evidence>
<gene>
    <name evidence="3" type="ORF">TGP89_295630</name>
</gene>